<feature type="transmembrane region" description="Helical" evidence="1">
    <location>
        <begin position="53"/>
        <end position="74"/>
    </location>
</feature>
<dbReference type="OrthoDB" id="306876at2759"/>
<dbReference type="Proteomes" id="UP000800040">
    <property type="component" value="Unassembled WGS sequence"/>
</dbReference>
<gene>
    <name evidence="2" type="ORF">BDW02DRAFT_565115</name>
</gene>
<sequence>MNTAAKLLSSSDCLSQPFHALQIIFIRMLCTTILGTAYMSYHSTPDFPFGPRGIRQLLILRGFAGFVGLFGLYCKFP</sequence>
<keyword evidence="1" id="KW-1133">Transmembrane helix</keyword>
<dbReference type="EMBL" id="ML975253">
    <property type="protein sequence ID" value="KAF1838295.1"/>
    <property type="molecule type" value="Genomic_DNA"/>
</dbReference>
<accession>A0A6A5KIU9</accession>
<reference evidence="2" key="1">
    <citation type="submission" date="2020-01" db="EMBL/GenBank/DDBJ databases">
        <authorList>
            <consortium name="DOE Joint Genome Institute"/>
            <person name="Haridas S."/>
            <person name="Albert R."/>
            <person name="Binder M."/>
            <person name="Bloem J."/>
            <person name="Labutti K."/>
            <person name="Salamov A."/>
            <person name="Andreopoulos B."/>
            <person name="Baker S.E."/>
            <person name="Barry K."/>
            <person name="Bills G."/>
            <person name="Bluhm B.H."/>
            <person name="Cannon C."/>
            <person name="Castanera R."/>
            <person name="Culley D.E."/>
            <person name="Daum C."/>
            <person name="Ezra D."/>
            <person name="Gonzalez J.B."/>
            <person name="Henrissat B."/>
            <person name="Kuo A."/>
            <person name="Liang C."/>
            <person name="Lipzen A."/>
            <person name="Lutzoni F."/>
            <person name="Magnuson J."/>
            <person name="Mondo S."/>
            <person name="Nolan M."/>
            <person name="Ohm R."/>
            <person name="Pangilinan J."/>
            <person name="Park H.-J."/>
            <person name="Ramirez L."/>
            <person name="Alfaro M."/>
            <person name="Sun H."/>
            <person name="Tritt A."/>
            <person name="Yoshinaga Y."/>
            <person name="Zwiers L.-H."/>
            <person name="Turgeon B.G."/>
            <person name="Goodwin S.B."/>
            <person name="Spatafora J.W."/>
            <person name="Crous P.W."/>
            <person name="Grigoriev I.V."/>
        </authorList>
    </citation>
    <scope>NUCLEOTIDE SEQUENCE</scope>
    <source>
        <strain evidence="2">P77</strain>
    </source>
</reference>
<proteinExistence type="predicted"/>
<organism evidence="2 3">
    <name type="scientific">Decorospora gaudefroyi</name>
    <dbReference type="NCBI Taxonomy" id="184978"/>
    <lineage>
        <taxon>Eukaryota</taxon>
        <taxon>Fungi</taxon>
        <taxon>Dikarya</taxon>
        <taxon>Ascomycota</taxon>
        <taxon>Pezizomycotina</taxon>
        <taxon>Dothideomycetes</taxon>
        <taxon>Pleosporomycetidae</taxon>
        <taxon>Pleosporales</taxon>
        <taxon>Pleosporineae</taxon>
        <taxon>Pleosporaceae</taxon>
        <taxon>Decorospora</taxon>
    </lineage>
</organism>
<evidence type="ECO:0000313" key="3">
    <source>
        <dbReference type="Proteomes" id="UP000800040"/>
    </source>
</evidence>
<protein>
    <submittedName>
        <fullName evidence="2">Uncharacterized protein</fullName>
    </submittedName>
</protein>
<evidence type="ECO:0000256" key="1">
    <source>
        <dbReference type="SAM" id="Phobius"/>
    </source>
</evidence>
<keyword evidence="1" id="KW-0472">Membrane</keyword>
<dbReference type="AlphaFoldDB" id="A0A6A5KIU9"/>
<keyword evidence="1" id="KW-0812">Transmembrane</keyword>
<name>A0A6A5KIU9_9PLEO</name>
<keyword evidence="3" id="KW-1185">Reference proteome</keyword>
<evidence type="ECO:0000313" key="2">
    <source>
        <dbReference type="EMBL" id="KAF1838295.1"/>
    </source>
</evidence>
<feature type="transmembrane region" description="Helical" evidence="1">
    <location>
        <begin position="20"/>
        <end position="41"/>
    </location>
</feature>